<dbReference type="AlphaFoldDB" id="A0A6C0K1S3"/>
<dbReference type="EMBL" id="MN740794">
    <property type="protein sequence ID" value="QHU12002.1"/>
    <property type="molecule type" value="Genomic_DNA"/>
</dbReference>
<feature type="domain" description="RING-type" evidence="1">
    <location>
        <begin position="3"/>
        <end position="44"/>
    </location>
</feature>
<organism evidence="2">
    <name type="scientific">viral metagenome</name>
    <dbReference type="NCBI Taxonomy" id="1070528"/>
    <lineage>
        <taxon>unclassified sequences</taxon>
        <taxon>metagenomes</taxon>
        <taxon>organismal metagenomes</taxon>
    </lineage>
</organism>
<reference evidence="2" key="1">
    <citation type="journal article" date="2020" name="Nature">
        <title>Giant virus diversity and host interactions through global metagenomics.</title>
        <authorList>
            <person name="Schulz F."/>
            <person name="Roux S."/>
            <person name="Paez-Espino D."/>
            <person name="Jungbluth S."/>
            <person name="Walsh D.A."/>
            <person name="Denef V.J."/>
            <person name="McMahon K.D."/>
            <person name="Konstantinidis K.T."/>
            <person name="Eloe-Fadrosh E.A."/>
            <person name="Kyrpides N.C."/>
            <person name="Woyke T."/>
        </authorList>
    </citation>
    <scope>NUCLEOTIDE SEQUENCE</scope>
    <source>
        <strain evidence="2">GVMAG-S-1101169-75</strain>
    </source>
</reference>
<evidence type="ECO:0000259" key="1">
    <source>
        <dbReference type="PROSITE" id="PS50089"/>
    </source>
</evidence>
<accession>A0A6C0K1S3</accession>
<protein>
    <recommendedName>
        <fullName evidence="1">RING-type domain-containing protein</fullName>
    </recommendedName>
</protein>
<dbReference type="InterPro" id="IPR001841">
    <property type="entry name" value="Znf_RING"/>
</dbReference>
<name>A0A6C0K1S3_9ZZZZ</name>
<dbReference type="PROSITE" id="PS50089">
    <property type="entry name" value="ZF_RING_2"/>
    <property type="match status" value="1"/>
</dbReference>
<evidence type="ECO:0000313" key="2">
    <source>
        <dbReference type="EMBL" id="QHU12002.1"/>
    </source>
</evidence>
<sequence>MDCGICYYNYTQEKDIFPLTCCKNNILCLRCVQLLTTPLCPFCRARIPDLPEKPRMAISYEAESTLTPSPSREWRPASLPLSATLDEAYIDSRTMRRRLRRLRKLQQREDDRVYNRNLTRVMRESRSSMRNDIYQQIQEDREIFEMDL</sequence>
<proteinExistence type="predicted"/>